<dbReference type="InterPro" id="IPR004365">
    <property type="entry name" value="NA-bd_OB_tRNA"/>
</dbReference>
<dbReference type="Pfam" id="PF01336">
    <property type="entry name" value="tRNA_anti-codon"/>
    <property type="match status" value="1"/>
</dbReference>
<dbReference type="CDD" id="cd04491">
    <property type="entry name" value="SoSSB_OBF"/>
    <property type="match status" value="3"/>
</dbReference>
<dbReference type="SUPFAM" id="SSF50249">
    <property type="entry name" value="Nucleic acid-binding proteins"/>
    <property type="match status" value="4"/>
</dbReference>
<feature type="non-terminal residue" evidence="4">
    <location>
        <position position="1"/>
    </location>
</feature>
<dbReference type="InterPro" id="IPR051231">
    <property type="entry name" value="SOSS-B"/>
</dbReference>
<evidence type="ECO:0000259" key="2">
    <source>
        <dbReference type="Pfam" id="PF01336"/>
    </source>
</evidence>
<dbReference type="InterPro" id="IPR013955">
    <property type="entry name" value="Rep_factor-A_C"/>
</dbReference>
<sequence length="573" mass="64208">TVLWGKMSKLVSEREIQKGTDIRLKGAYVKKGRSGKPELNMGRRVEVEIDPVDERVEDLPPISDTMVKLCDLDLDLEFVDVLGRVIAVTSPREFERADNSVGKVSTLRITDETGQCRISLWGDKAKQVEDIEPGDAIKLENATVREGWQNTPELHIGWKGRVILKPDEEEVEKLPEFEKRLLKIEDIEPDMPVLDLAGKVQRIFPVKEFEKKNGSSGKVMNLILADETGTIRVSLWDDMTDLGDKLSSGDIILLENARSAVGLRDKPEIRVGRRTKVSINPEDVEIEKMKPSKMKISEIEEGLDSLEVVGRIVNFSEVREFTGSDDSEGKVTSITLGDKTGSARVVLWGSKTKIIERIEKGDIIRIKDAYTVSGDYGPEIHVSEQADIEINPVVKEEIPSLSEINEDVSDISRKKINDVKENTQAKIRGTIVQVFERKPIFQVCPKCGRNISDGDSEVFCEKCEEIVEPDYRAVINMIVDDGTENIRVVAFGELGEKLIGKNPKEISKALKGEGSISDIYDEIDLAGKEIIVSGGVKRDDYYDQLEIRAKEIKFTDPLEETEEILEKIKSSNL</sequence>
<dbReference type="GO" id="GO:0003677">
    <property type="term" value="F:DNA binding"/>
    <property type="evidence" value="ECO:0007669"/>
    <property type="project" value="UniProtKB-KW"/>
</dbReference>
<dbReference type="Gene3D" id="2.40.50.140">
    <property type="entry name" value="Nucleic acid-binding proteins"/>
    <property type="match status" value="4"/>
</dbReference>
<reference evidence="4 5" key="1">
    <citation type="journal article" date="2016" name="Sci. Rep.">
        <title>Metabolic traits of an uncultured archaeal lineage -MSBL1- from brine pools of the Red Sea.</title>
        <authorList>
            <person name="Mwirichia R."/>
            <person name="Alam I."/>
            <person name="Rashid M."/>
            <person name="Vinu M."/>
            <person name="Ba-Alawi W."/>
            <person name="Anthony Kamau A."/>
            <person name="Kamanda Ngugi D."/>
            <person name="Goker M."/>
            <person name="Klenk H.P."/>
            <person name="Bajic V."/>
            <person name="Stingl U."/>
        </authorList>
    </citation>
    <scope>NUCLEOTIDE SEQUENCE [LARGE SCALE GENOMIC DNA]</scope>
    <source>
        <strain evidence="4">SCGC-AAA382A20</strain>
    </source>
</reference>
<dbReference type="Proteomes" id="UP000070263">
    <property type="component" value="Unassembled WGS sequence"/>
</dbReference>
<protein>
    <recommendedName>
        <fullName evidence="6">OB domain-containing protein</fullName>
    </recommendedName>
</protein>
<keyword evidence="5" id="KW-1185">Reference proteome</keyword>
<gene>
    <name evidence="4" type="ORF">AKJ51_02670</name>
</gene>
<feature type="domain" description="Replication factor A C-terminal" evidence="3">
    <location>
        <begin position="426"/>
        <end position="554"/>
    </location>
</feature>
<dbReference type="PANTHER" id="PTHR13356">
    <property type="entry name" value="OB FOLD NUCLEIC ACID BINDING PROTEIN-RELATED"/>
    <property type="match status" value="1"/>
</dbReference>
<organism evidence="4 5">
    <name type="scientific">candidate division MSBL1 archaeon SCGC-AAA382A20</name>
    <dbReference type="NCBI Taxonomy" id="1698280"/>
    <lineage>
        <taxon>Archaea</taxon>
        <taxon>Methanobacteriati</taxon>
        <taxon>Methanobacteriota</taxon>
        <taxon>candidate division MSBL1</taxon>
    </lineage>
</organism>
<keyword evidence="1" id="KW-0238">DNA-binding</keyword>
<dbReference type="PANTHER" id="PTHR13356:SF0">
    <property type="entry name" value="SOSS COMPLEX SUBUNIT B HOMOLOG"/>
    <property type="match status" value="1"/>
</dbReference>
<evidence type="ECO:0008006" key="6">
    <source>
        <dbReference type="Google" id="ProtNLM"/>
    </source>
</evidence>
<dbReference type="AlphaFoldDB" id="A0A133VK94"/>
<dbReference type="GO" id="GO:0010212">
    <property type="term" value="P:response to ionizing radiation"/>
    <property type="evidence" value="ECO:0007669"/>
    <property type="project" value="TreeGrafter"/>
</dbReference>
<dbReference type="InterPro" id="IPR012340">
    <property type="entry name" value="NA-bd_OB-fold"/>
</dbReference>
<dbReference type="Pfam" id="PF08646">
    <property type="entry name" value="Rep_fac-A_C"/>
    <property type="match status" value="1"/>
</dbReference>
<accession>A0A133VK94</accession>
<evidence type="ECO:0000313" key="5">
    <source>
        <dbReference type="Proteomes" id="UP000070263"/>
    </source>
</evidence>
<dbReference type="GO" id="GO:0000724">
    <property type="term" value="P:double-strand break repair via homologous recombination"/>
    <property type="evidence" value="ECO:0007669"/>
    <property type="project" value="TreeGrafter"/>
</dbReference>
<evidence type="ECO:0000256" key="1">
    <source>
        <dbReference type="ARBA" id="ARBA00023125"/>
    </source>
</evidence>
<feature type="domain" description="OB" evidence="2">
    <location>
        <begin position="308"/>
        <end position="384"/>
    </location>
</feature>
<comment type="caution">
    <text evidence="4">The sequence shown here is derived from an EMBL/GenBank/DDBJ whole genome shotgun (WGS) entry which is preliminary data.</text>
</comment>
<evidence type="ECO:0000313" key="4">
    <source>
        <dbReference type="EMBL" id="KXB06847.1"/>
    </source>
</evidence>
<evidence type="ECO:0000259" key="3">
    <source>
        <dbReference type="Pfam" id="PF08646"/>
    </source>
</evidence>
<name>A0A133VK94_9EURY</name>
<proteinExistence type="predicted"/>
<dbReference type="EMBL" id="LHYE01000027">
    <property type="protein sequence ID" value="KXB06847.1"/>
    <property type="molecule type" value="Genomic_DNA"/>
</dbReference>